<dbReference type="InterPro" id="IPR005754">
    <property type="entry name" value="Sortase"/>
</dbReference>
<comment type="caution">
    <text evidence="2">The sequence shown here is derived from an EMBL/GenBank/DDBJ whole genome shotgun (WGS) entry which is preliminary data.</text>
</comment>
<accession>A0A2U1F7N7</accession>
<dbReference type="RefSeq" id="WP_165825764.1">
    <property type="nucleotide sequence ID" value="NZ_QEKW01000009.1"/>
</dbReference>
<gene>
    <name evidence="2" type="ORF">C8D89_10965</name>
</gene>
<organism evidence="2 3">
    <name type="scientific">Actinomycetospora cinnamomea</name>
    <dbReference type="NCBI Taxonomy" id="663609"/>
    <lineage>
        <taxon>Bacteria</taxon>
        <taxon>Bacillati</taxon>
        <taxon>Actinomycetota</taxon>
        <taxon>Actinomycetes</taxon>
        <taxon>Pseudonocardiales</taxon>
        <taxon>Pseudonocardiaceae</taxon>
        <taxon>Actinomycetospora</taxon>
    </lineage>
</organism>
<evidence type="ECO:0000313" key="2">
    <source>
        <dbReference type="EMBL" id="PVZ08182.1"/>
    </source>
</evidence>
<keyword evidence="1" id="KW-0378">Hydrolase</keyword>
<dbReference type="CDD" id="cd05829">
    <property type="entry name" value="Sortase_F"/>
    <property type="match status" value="1"/>
</dbReference>
<dbReference type="SUPFAM" id="SSF63817">
    <property type="entry name" value="Sortase"/>
    <property type="match status" value="1"/>
</dbReference>
<dbReference type="Gene3D" id="2.40.260.10">
    <property type="entry name" value="Sortase"/>
    <property type="match status" value="1"/>
</dbReference>
<dbReference type="Pfam" id="PF04203">
    <property type="entry name" value="Sortase"/>
    <property type="match status" value="1"/>
</dbReference>
<keyword evidence="3" id="KW-1185">Reference proteome</keyword>
<name>A0A2U1F7N7_9PSEU</name>
<dbReference type="InterPro" id="IPR023365">
    <property type="entry name" value="Sortase_dom-sf"/>
</dbReference>
<protein>
    <submittedName>
        <fullName evidence="2">Sortase family protein</fullName>
    </submittedName>
</protein>
<proteinExistence type="predicted"/>
<sequence>MPSLGVAAPVRPVAVHVDGSLQVPDDPQVLGWWLAGAHPGDSSGAVVVVGHVDSRRYGPGALFRLAHTLPGDVAVVFAAGEARFRYFVREVRRYPKAALPPHLFDPTGPPRLVIITCGGEFDRTTRQYADNTVVTATPG</sequence>
<reference evidence="2 3" key="1">
    <citation type="submission" date="2018-04" db="EMBL/GenBank/DDBJ databases">
        <title>Genomic Encyclopedia of Type Strains, Phase IV (KMG-IV): sequencing the most valuable type-strain genomes for metagenomic binning, comparative biology and taxonomic classification.</title>
        <authorList>
            <person name="Goeker M."/>
        </authorList>
    </citation>
    <scope>NUCLEOTIDE SEQUENCE [LARGE SCALE GENOMIC DNA]</scope>
    <source>
        <strain evidence="2 3">DSM 45771</strain>
    </source>
</reference>
<dbReference type="InterPro" id="IPR042001">
    <property type="entry name" value="Sortase_F"/>
</dbReference>
<dbReference type="GO" id="GO:0016787">
    <property type="term" value="F:hydrolase activity"/>
    <property type="evidence" value="ECO:0007669"/>
    <property type="project" value="UniProtKB-KW"/>
</dbReference>
<evidence type="ECO:0000256" key="1">
    <source>
        <dbReference type="ARBA" id="ARBA00022801"/>
    </source>
</evidence>
<dbReference type="AlphaFoldDB" id="A0A2U1F7N7"/>
<evidence type="ECO:0000313" key="3">
    <source>
        <dbReference type="Proteomes" id="UP000245639"/>
    </source>
</evidence>
<dbReference type="EMBL" id="QEKW01000009">
    <property type="protein sequence ID" value="PVZ08182.1"/>
    <property type="molecule type" value="Genomic_DNA"/>
</dbReference>
<dbReference type="Proteomes" id="UP000245639">
    <property type="component" value="Unassembled WGS sequence"/>
</dbReference>